<feature type="compositionally biased region" description="Low complexity" evidence="2">
    <location>
        <begin position="639"/>
        <end position="649"/>
    </location>
</feature>
<feature type="compositionally biased region" description="Low complexity" evidence="2">
    <location>
        <begin position="896"/>
        <end position="912"/>
    </location>
</feature>
<feature type="compositionally biased region" description="Low complexity" evidence="2">
    <location>
        <begin position="770"/>
        <end position="787"/>
    </location>
</feature>
<evidence type="ECO:0000259" key="3">
    <source>
        <dbReference type="Pfam" id="PF08729"/>
    </source>
</evidence>
<feature type="compositionally biased region" description="Basic and acidic residues" evidence="2">
    <location>
        <begin position="306"/>
        <end position="324"/>
    </location>
</feature>
<evidence type="ECO:0000259" key="4">
    <source>
        <dbReference type="Pfam" id="PF14075"/>
    </source>
</evidence>
<evidence type="ECO:0000313" key="5">
    <source>
        <dbReference type="EnsemblMetazoa" id="AALFPA23_000253.P37909"/>
    </source>
</evidence>
<feature type="compositionally biased region" description="Polar residues" evidence="2">
    <location>
        <begin position="981"/>
        <end position="992"/>
    </location>
</feature>
<feature type="region of interest" description="Disordered" evidence="2">
    <location>
        <begin position="846"/>
        <end position="912"/>
    </location>
</feature>
<dbReference type="PANTHER" id="PTHR21669">
    <property type="entry name" value="CAPZ-INTERACTING PROTEIN AND RELATED PROTEINS"/>
    <property type="match status" value="1"/>
</dbReference>
<dbReference type="PANTHER" id="PTHR21669:SF28">
    <property type="entry name" value="YEMANUCLEIN"/>
    <property type="match status" value="1"/>
</dbReference>
<feature type="compositionally biased region" description="Basic residues" evidence="2">
    <location>
        <begin position="252"/>
        <end position="267"/>
    </location>
</feature>
<protein>
    <recommendedName>
        <fullName evidence="7">Yemanuclein</fullName>
    </recommendedName>
</protein>
<feature type="compositionally biased region" description="Basic and acidic residues" evidence="2">
    <location>
        <begin position="199"/>
        <end position="208"/>
    </location>
</feature>
<feature type="domain" description="Ubinuclein middle" evidence="4">
    <location>
        <begin position="398"/>
        <end position="597"/>
    </location>
</feature>
<feature type="region of interest" description="Disordered" evidence="2">
    <location>
        <begin position="602"/>
        <end position="829"/>
    </location>
</feature>
<feature type="compositionally biased region" description="Low complexity" evidence="2">
    <location>
        <begin position="797"/>
        <end position="807"/>
    </location>
</feature>
<feature type="compositionally biased region" description="Low complexity" evidence="2">
    <location>
        <begin position="238"/>
        <end position="251"/>
    </location>
</feature>
<feature type="compositionally biased region" description="Basic and acidic residues" evidence="2">
    <location>
        <begin position="268"/>
        <end position="298"/>
    </location>
</feature>
<feature type="compositionally biased region" description="Polar residues" evidence="2">
    <location>
        <begin position="1019"/>
        <end position="1042"/>
    </location>
</feature>
<dbReference type="InterPro" id="IPR026947">
    <property type="entry name" value="UBN_middle_dom"/>
</dbReference>
<keyword evidence="6" id="KW-1185">Reference proteome</keyword>
<reference evidence="6" key="1">
    <citation type="journal article" date="2015" name="Proc. Natl. Acad. Sci. U.S.A.">
        <title>Genome sequence of the Asian Tiger mosquito, Aedes albopictus, reveals insights into its biology, genetics, and evolution.</title>
        <authorList>
            <person name="Chen X.G."/>
            <person name="Jiang X."/>
            <person name="Gu J."/>
            <person name="Xu M."/>
            <person name="Wu Y."/>
            <person name="Deng Y."/>
            <person name="Zhang C."/>
            <person name="Bonizzoni M."/>
            <person name="Dermauw W."/>
            <person name="Vontas J."/>
            <person name="Armbruster P."/>
            <person name="Huang X."/>
            <person name="Yang Y."/>
            <person name="Zhang H."/>
            <person name="He W."/>
            <person name="Peng H."/>
            <person name="Liu Y."/>
            <person name="Wu K."/>
            <person name="Chen J."/>
            <person name="Lirakis M."/>
            <person name="Topalis P."/>
            <person name="Van Leeuwen T."/>
            <person name="Hall A.B."/>
            <person name="Jiang X."/>
            <person name="Thorpe C."/>
            <person name="Mueller R.L."/>
            <person name="Sun C."/>
            <person name="Waterhouse R.M."/>
            <person name="Yan G."/>
            <person name="Tu Z.J."/>
            <person name="Fang X."/>
            <person name="James A.A."/>
        </authorList>
    </citation>
    <scope>NUCLEOTIDE SEQUENCE [LARGE SCALE GENOMIC DNA]</scope>
    <source>
        <strain evidence="6">Foshan</strain>
    </source>
</reference>
<dbReference type="Pfam" id="PF08729">
    <property type="entry name" value="HUN"/>
    <property type="match status" value="1"/>
</dbReference>
<dbReference type="RefSeq" id="XP_019537115.3">
    <property type="nucleotide sequence ID" value="XM_019681570.3"/>
</dbReference>
<sequence>MSEIKRVTLTTISDVVKKSPFGGALDQNTAADSFGGAFGGLGGGGAGSGSGSGKNAAGSKPRKTVRLALELFEPTAQSFPEFNFSKLMHEEQKRLRKAEKKSLSNGFLSDADNDDDVARIARELEKKYGAGTAYSSSGKSARSSQLDVFDRGAGYDEEDSFIDNTEAYDELIPQEVETVGGGFYINSGQLEFKTLSNFERPEDAERMPKPKKRLLSTSSESDSETEKAERRKKKSEMGSAATSGAESGKSGKSVKKRVNGHVGKKAKVGGDKSEGKLLAKKKKEDKEVKESGGKEIKVMKTITVKDMLRAKRDSMRKMEQEKKGRSSATVSSSEAEEDDDGDDDDDEEDGSDGSDSDSSDSGSDESDSDSASASEKEQSTKVNGGEEPAPKKVNSVKLPDNLPDHLLQDLNDLKDLADKSTGKFNFFESTVADLLLQIDVSSRMCGGSARNTIYKHLEEHLRVSRQTLMIKIKKIRIRKEDTKVKKALDKLEDAVTEVMPKIITNYEAERQKAIELRNSLPVGESGEKPEVKHPKKKFPWTDQLRTLLYDIANIRKQSFNILRPRKETEAEFIHSYLQKNVLPLWPSGWMKFEELQKELDRRKKNDGKAASKETKKTVHLSSGSPAVSSPTIASGTGGSLPSVVKSSGSKSEERKSIRPPQSSPVVPATGAASSPAQPPPSTSPASSKKTSDHSIINIISSPPSKTSSSQHSSQYQSHTSPQHPPRPQSRTPRPPSSFDEDLIQTHVINLEPAHSSSKTSPLPMDFRINSPALSSASSASSSRRPSSYQEQPPMAHSNSTPSNSNPNQRKDRKSLDDDSDSSIEIIGEYSVGEKRVDVLNLSLPSINKDKYKKPPTNVAGKAGSVSSSATASMRSSPMNINNNNSYDKPNKYGQKTTPSSSSASTPTTSAASNSAIKSSNASAGSFVLPSAIASLMQQDFAKMSGQGAASSSSSSRMSSVSATPGELDVLRIMKELHELQATQSSMGSKAGSSLGGQNRGNSPKPSHTFGPSKPKQDSPFASGSSQHYSQSPKTPTSSVASTQQQKQQQAHHKTPTTIPGLNGTTRSNSPKVLNPMATAAAMRKANGK</sequence>
<reference evidence="5" key="2">
    <citation type="submission" date="2025-05" db="UniProtKB">
        <authorList>
            <consortium name="EnsemblMetazoa"/>
        </authorList>
    </citation>
    <scope>IDENTIFICATION</scope>
    <source>
        <strain evidence="5">Foshan</strain>
    </source>
</reference>
<feature type="compositionally biased region" description="Low complexity" evidence="2">
    <location>
        <begin position="859"/>
        <end position="876"/>
    </location>
</feature>
<accession>A0ABM1XJQ0</accession>
<feature type="compositionally biased region" description="Acidic residues" evidence="2">
    <location>
        <begin position="334"/>
        <end position="368"/>
    </location>
</feature>
<evidence type="ECO:0000313" key="6">
    <source>
        <dbReference type="Proteomes" id="UP000069940"/>
    </source>
</evidence>
<feature type="region of interest" description="Disordered" evidence="2">
    <location>
        <begin position="981"/>
        <end position="1074"/>
    </location>
</feature>
<dbReference type="Proteomes" id="UP000069940">
    <property type="component" value="Unassembled WGS sequence"/>
</dbReference>
<feature type="domain" description="Hpc2-related" evidence="3">
    <location>
        <begin position="142"/>
        <end position="191"/>
    </location>
</feature>
<dbReference type="EnsemblMetazoa" id="AALFPA23_000253.R37909">
    <property type="protein sequence ID" value="AALFPA23_000253.P37909"/>
    <property type="gene ID" value="AALFPA23_000253"/>
</dbReference>
<dbReference type="InterPro" id="IPR014840">
    <property type="entry name" value="HRD"/>
</dbReference>
<feature type="compositionally biased region" description="Polar residues" evidence="2">
    <location>
        <begin position="619"/>
        <end position="634"/>
    </location>
</feature>
<feature type="compositionally biased region" description="Basic and acidic residues" evidence="2">
    <location>
        <begin position="602"/>
        <end position="616"/>
    </location>
</feature>
<feature type="compositionally biased region" description="Polar residues" evidence="2">
    <location>
        <begin position="1055"/>
        <end position="1071"/>
    </location>
</feature>
<feature type="compositionally biased region" description="Polar residues" evidence="2">
    <location>
        <begin position="877"/>
        <end position="887"/>
    </location>
</feature>
<dbReference type="GeneID" id="109408301"/>
<feature type="compositionally biased region" description="Pro residues" evidence="2">
    <location>
        <begin position="722"/>
        <end position="735"/>
    </location>
</feature>
<evidence type="ECO:0000256" key="2">
    <source>
        <dbReference type="SAM" id="MobiDB-lite"/>
    </source>
</evidence>
<organism evidence="5 6">
    <name type="scientific">Aedes albopictus</name>
    <name type="common">Asian tiger mosquito</name>
    <name type="synonym">Stegomyia albopicta</name>
    <dbReference type="NCBI Taxonomy" id="7160"/>
    <lineage>
        <taxon>Eukaryota</taxon>
        <taxon>Metazoa</taxon>
        <taxon>Ecdysozoa</taxon>
        <taxon>Arthropoda</taxon>
        <taxon>Hexapoda</taxon>
        <taxon>Insecta</taxon>
        <taxon>Pterygota</taxon>
        <taxon>Neoptera</taxon>
        <taxon>Endopterygota</taxon>
        <taxon>Diptera</taxon>
        <taxon>Nematocera</taxon>
        <taxon>Culicoidea</taxon>
        <taxon>Culicidae</taxon>
        <taxon>Culicinae</taxon>
        <taxon>Aedini</taxon>
        <taxon>Aedes</taxon>
        <taxon>Stegomyia</taxon>
    </lineage>
</organism>
<name>A0ABM1XJQ0_AEDAL</name>
<feature type="region of interest" description="Disordered" evidence="2">
    <location>
        <begin position="196"/>
        <end position="400"/>
    </location>
</feature>
<evidence type="ECO:0000256" key="1">
    <source>
        <dbReference type="ARBA" id="ARBA00022553"/>
    </source>
</evidence>
<keyword evidence="1" id="KW-0597">Phosphoprotein</keyword>
<dbReference type="Pfam" id="PF14075">
    <property type="entry name" value="UBN_AB"/>
    <property type="match status" value="1"/>
</dbReference>
<proteinExistence type="predicted"/>
<evidence type="ECO:0008006" key="7">
    <source>
        <dbReference type="Google" id="ProtNLM"/>
    </source>
</evidence>
<feature type="compositionally biased region" description="Low complexity" evidence="2">
    <location>
        <begin position="683"/>
        <end position="721"/>
    </location>
</feature>